<feature type="binding site" evidence="1">
    <location>
        <position position="352"/>
    </location>
    <ligand>
        <name>a divalent metal cation</name>
        <dbReference type="ChEBI" id="CHEBI:60240"/>
    </ligand>
</feature>
<comment type="similarity">
    <text evidence="1">Belongs to the UxaE family.</text>
</comment>
<feature type="active site" description="Proton donor" evidence="1">
    <location>
        <position position="277"/>
    </location>
</feature>
<comment type="function">
    <text evidence="1">Catalyzes the epimerization of D-tagaturonate (D-TagA) to D-fructuronate (D-FruA).</text>
</comment>
<organism evidence="2 3">
    <name type="scientific">Aerophobetes bacterium</name>
    <dbReference type="NCBI Taxonomy" id="2030807"/>
    <lineage>
        <taxon>Bacteria</taxon>
        <taxon>Candidatus Aerophobota</taxon>
    </lineage>
</organism>
<dbReference type="Proteomes" id="UP000277457">
    <property type="component" value="Unassembled WGS sequence"/>
</dbReference>
<keyword evidence="1" id="KW-0413">Isomerase</keyword>
<gene>
    <name evidence="1" type="primary">uxaE</name>
    <name evidence="2" type="ORF">DRZ78_02785</name>
</gene>
<comment type="catalytic activity">
    <reaction evidence="1">
        <text>keto-D-tagaturonate = keto-D-fructuronate</text>
        <dbReference type="Rhea" id="RHEA:51656"/>
        <dbReference type="ChEBI" id="CHEBI:17886"/>
        <dbReference type="ChEBI" id="CHEBI:59881"/>
        <dbReference type="EC" id="5.1.2.7"/>
    </reaction>
</comment>
<dbReference type="GO" id="GO:0046872">
    <property type="term" value="F:metal ion binding"/>
    <property type="evidence" value="ECO:0007669"/>
    <property type="project" value="UniProtKB-UniRule"/>
</dbReference>
<name>A0A662D4P3_UNCAE</name>
<dbReference type="AlphaFoldDB" id="A0A662D4P3"/>
<evidence type="ECO:0000313" key="2">
    <source>
        <dbReference type="EMBL" id="RLE07554.1"/>
    </source>
</evidence>
<evidence type="ECO:0000256" key="1">
    <source>
        <dbReference type="HAMAP-Rule" id="MF_02243"/>
    </source>
</evidence>
<comment type="caution">
    <text evidence="2">The sequence shown here is derived from an EMBL/GenBank/DDBJ whole genome shotgun (WGS) entry which is preliminary data.</text>
</comment>
<dbReference type="EC" id="5.1.2.7" evidence="1"/>
<keyword evidence="1" id="KW-0479">Metal-binding</keyword>
<proteinExistence type="inferred from homology"/>
<feature type="binding site" evidence="1">
    <location>
        <position position="171"/>
    </location>
    <ligand>
        <name>a divalent metal cation</name>
        <dbReference type="ChEBI" id="CHEBI:60240"/>
    </ligand>
</feature>
<dbReference type="Pfam" id="PF16257">
    <property type="entry name" value="UxaE"/>
    <property type="match status" value="1"/>
</dbReference>
<dbReference type="InterPro" id="IPR032586">
    <property type="entry name" value="UxaE"/>
</dbReference>
<protein>
    <recommendedName>
        <fullName evidence="1">Tagaturonate/fructuronate epimerase</fullName>
        <shortName evidence="1">D-TagA/D-FruA epimerase</shortName>
        <ecNumber evidence="1">5.1.2.7</ecNumber>
    </recommendedName>
</protein>
<evidence type="ECO:0000313" key="3">
    <source>
        <dbReference type="Proteomes" id="UP000277457"/>
    </source>
</evidence>
<dbReference type="EMBL" id="QMPY01000085">
    <property type="protein sequence ID" value="RLE07554.1"/>
    <property type="molecule type" value="Genomic_DNA"/>
</dbReference>
<comment type="cofactor">
    <cofactor evidence="1">
        <name>a divalent metal cation</name>
        <dbReference type="ChEBI" id="CHEBI:60240"/>
    </cofactor>
</comment>
<feature type="active site" description="Proton acceptor" evidence="1">
    <location>
        <position position="170"/>
    </location>
</feature>
<accession>A0A662D4P3</accession>
<feature type="binding site" evidence="1">
    <location>
        <position position="319"/>
    </location>
    <ligand>
        <name>a divalent metal cation</name>
        <dbReference type="ChEBI" id="CHEBI:60240"/>
    </ligand>
</feature>
<dbReference type="HAMAP" id="MF_02243">
    <property type="entry name" value="UxaE"/>
    <property type="match status" value="1"/>
</dbReference>
<dbReference type="GO" id="GO:0016856">
    <property type="term" value="F:racemase and epimerase activity, acting on hydroxy acids and derivatives"/>
    <property type="evidence" value="ECO:0007669"/>
    <property type="project" value="UniProtKB-UniRule"/>
</dbReference>
<sequence>MNKKAILQSFSKVYSNRYRVYPSSVRSEGNNFFFMVRDDKRKYLVVIGSLSLCEKFEGDPLVDLKVNGNKLTMRIAYINHHNLVLLRRIFPHLSPSTCSARTSFGTGDRLGIATPAHVQAFECKDIFPILAQQSVRETSRTGRDWQGVLDDAIWGCFEAGYQGPFGADADHVKRIEDLRGAVDCGYTMFTVDPSDFVRDDVFKLSEEKKDKLYRSLSERKELERLYLGKSYLIAGERLEFDEKSLREVALIYLEALKHTVKCYKFLDDYKRGDFDFEVSVDETSTPTSPLAHVFIVQELRRNKVDFQSLALRFIGEWQKGIDYIGDVEEFVRELSLHVAITRMFGGYKLSLHSGSDKFLIYPIFAQKTDSFFHIKTAGTSYLEAIKVIARKNPSLYREIHHFALKNFEKDRASYYVTTDLSRIPEVDEIPDDRLEDLFKKQDSRQLIHITYGSVLSAKDGEGNFLFRDRIYKTLFENEDEHYREVSAHIKRHLELLEI</sequence>
<dbReference type="SMR" id="A0A662D4P3"/>
<reference evidence="2 3" key="1">
    <citation type="submission" date="2018-06" db="EMBL/GenBank/DDBJ databases">
        <title>Extensive metabolic versatility and redundancy in microbially diverse, dynamic hydrothermal sediments.</title>
        <authorList>
            <person name="Dombrowski N."/>
            <person name="Teske A."/>
            <person name="Baker B.J."/>
        </authorList>
    </citation>
    <scope>NUCLEOTIDE SEQUENCE [LARGE SCALE GENOMIC DNA]</scope>
    <source>
        <strain evidence="2">B7_G13</strain>
    </source>
</reference>